<dbReference type="PANTHER" id="PTHR45727:SF2">
    <property type="entry name" value="NPC INTRACELLULAR CHOLESTEROL TRANSPORTER 1"/>
    <property type="match status" value="1"/>
</dbReference>
<sequence length="157" mass="17236">MMGNPWMTCIILATVMMIEAGLVGVMSLWSISLNAISIVNMAMCIGISIEFCSHIAFAFDEAKGTRNERAFKALVEMGPSVFSGITLTKFVGVTVLYFSPSALFQIYYFRMYLAIVIVGALHGMAFLPVVLSLIGPPRGSLFKHVSTWFKHAKDGKK</sequence>
<dbReference type="Gene3D" id="1.20.1640.10">
    <property type="entry name" value="Multidrug efflux transporter AcrB transmembrane domain"/>
    <property type="match status" value="1"/>
</dbReference>
<keyword evidence="1" id="KW-0472">Membrane</keyword>
<dbReference type="SUPFAM" id="SSF82866">
    <property type="entry name" value="Multidrug efflux transporter AcrB transmembrane domain"/>
    <property type="match status" value="1"/>
</dbReference>
<organism evidence="2">
    <name type="scientific">Vannella robusta</name>
    <dbReference type="NCBI Taxonomy" id="1487602"/>
    <lineage>
        <taxon>Eukaryota</taxon>
        <taxon>Amoebozoa</taxon>
        <taxon>Discosea</taxon>
        <taxon>Flabellinia</taxon>
        <taxon>Vannellidae</taxon>
        <taxon>Vannella</taxon>
    </lineage>
</organism>
<dbReference type="GO" id="GO:0032934">
    <property type="term" value="F:sterol binding"/>
    <property type="evidence" value="ECO:0007669"/>
    <property type="project" value="TreeGrafter"/>
</dbReference>
<dbReference type="EMBL" id="HBKP01007523">
    <property type="protein sequence ID" value="CAE2211499.1"/>
    <property type="molecule type" value="Transcribed_RNA"/>
</dbReference>
<accession>A0A7S4HWH3</accession>
<reference evidence="2" key="1">
    <citation type="submission" date="2021-01" db="EMBL/GenBank/DDBJ databases">
        <authorList>
            <person name="Corre E."/>
            <person name="Pelletier E."/>
            <person name="Niang G."/>
            <person name="Scheremetjew M."/>
            <person name="Finn R."/>
            <person name="Kale V."/>
            <person name="Holt S."/>
            <person name="Cochrane G."/>
            <person name="Meng A."/>
            <person name="Brown T."/>
            <person name="Cohen L."/>
        </authorList>
    </citation>
    <scope>NUCLEOTIDE SEQUENCE</scope>
    <source>
        <strain evidence="2">DIVA3 518/3/11/1/6</strain>
    </source>
</reference>
<protein>
    <submittedName>
        <fullName evidence="2">Uncharacterized protein</fullName>
    </submittedName>
</protein>
<evidence type="ECO:0000313" key="2">
    <source>
        <dbReference type="EMBL" id="CAE2211499.1"/>
    </source>
</evidence>
<gene>
    <name evidence="2" type="ORF">VSP0166_LOCUS5399</name>
</gene>
<feature type="transmembrane region" description="Helical" evidence="1">
    <location>
        <begin position="80"/>
        <end position="99"/>
    </location>
</feature>
<evidence type="ECO:0000256" key="1">
    <source>
        <dbReference type="SAM" id="Phobius"/>
    </source>
</evidence>
<feature type="transmembrane region" description="Helical" evidence="1">
    <location>
        <begin position="111"/>
        <end position="134"/>
    </location>
</feature>
<keyword evidence="1" id="KW-1133">Transmembrane helix</keyword>
<dbReference type="GO" id="GO:0015918">
    <property type="term" value="P:sterol transport"/>
    <property type="evidence" value="ECO:0007669"/>
    <property type="project" value="TreeGrafter"/>
</dbReference>
<dbReference type="PANTHER" id="PTHR45727">
    <property type="entry name" value="NPC INTRACELLULAR CHOLESTEROL TRANSPORTER 1"/>
    <property type="match status" value="1"/>
</dbReference>
<proteinExistence type="predicted"/>
<keyword evidence="1" id="KW-0812">Transmembrane</keyword>
<name>A0A7S4HWH3_9EUKA</name>
<dbReference type="AlphaFoldDB" id="A0A7S4HWH3"/>
<dbReference type="GO" id="GO:0016020">
    <property type="term" value="C:membrane"/>
    <property type="evidence" value="ECO:0007669"/>
    <property type="project" value="TreeGrafter"/>
</dbReference>
<feature type="transmembrane region" description="Helical" evidence="1">
    <location>
        <begin position="7"/>
        <end position="29"/>
    </location>
</feature>
<feature type="transmembrane region" description="Helical" evidence="1">
    <location>
        <begin position="35"/>
        <end position="59"/>
    </location>
</feature>